<feature type="domain" description="Tc1-like transposase DDE" evidence="1">
    <location>
        <begin position="148"/>
        <end position="286"/>
    </location>
</feature>
<dbReference type="SUPFAM" id="SSF53098">
    <property type="entry name" value="Ribonuclease H-like"/>
    <property type="match status" value="1"/>
</dbReference>
<evidence type="ECO:0000313" key="3">
    <source>
        <dbReference type="Proteomes" id="UP000836404"/>
    </source>
</evidence>
<dbReference type="Proteomes" id="UP000836404">
    <property type="component" value="Unassembled WGS sequence"/>
</dbReference>
<dbReference type="InterPro" id="IPR036397">
    <property type="entry name" value="RNaseH_sf"/>
</dbReference>
<dbReference type="InterPro" id="IPR038717">
    <property type="entry name" value="Tc1-like_DDE_dom"/>
</dbReference>
<dbReference type="PANTHER" id="PTHR46564:SF1">
    <property type="entry name" value="TRANSPOSASE"/>
    <property type="match status" value="1"/>
</dbReference>
<organism evidence="2 3">
    <name type="scientific">Tilletia laevis</name>
    <dbReference type="NCBI Taxonomy" id="157183"/>
    <lineage>
        <taxon>Eukaryota</taxon>
        <taxon>Fungi</taxon>
        <taxon>Dikarya</taxon>
        <taxon>Basidiomycota</taxon>
        <taxon>Ustilaginomycotina</taxon>
        <taxon>Exobasidiomycetes</taxon>
        <taxon>Tilletiales</taxon>
        <taxon>Tilletiaceae</taxon>
        <taxon>Tilletia</taxon>
    </lineage>
</organism>
<dbReference type="NCBIfam" id="NF033545">
    <property type="entry name" value="transpos_IS630"/>
    <property type="match status" value="1"/>
</dbReference>
<sequence length="324" mass="37184">MGRVRKSTEFKKFVGVQLRAGVPIKQLSSTSLIGRSSIYRAADEIRRTGSIREPLKSIGRPSKSSTGDKAWIIFLLRHRPTFYLDELATMLLTYIGTKDGKPPHKSTISRWLKAAKISIKKLTRMARQRNQARRGQFSIRMAQYTPSQLVFADETHFNHRNALREYGWAPSNERAPIVTNFNRGGRWTLLPALSEDGLLAPLVVSGSINKERFLFWLEFFLLPQMNRFPGPRSVLIVDNASIHRSEEVRDLMEQAGCHLIFLPPYSPDFNPIEMAFSTLKSHLRRQEGALRTDVLSACKIISEAHSRSYFRRCGYGRPERYHQH</sequence>
<dbReference type="Gene3D" id="3.30.420.10">
    <property type="entry name" value="Ribonuclease H-like superfamily/Ribonuclease H"/>
    <property type="match status" value="1"/>
</dbReference>
<proteinExistence type="predicted"/>
<dbReference type="Pfam" id="PF13358">
    <property type="entry name" value="DDE_3"/>
    <property type="match status" value="1"/>
</dbReference>
<dbReference type="EMBL" id="CAJHJF010001057">
    <property type="protein sequence ID" value="CAD6910797.1"/>
    <property type="molecule type" value="Genomic_DNA"/>
</dbReference>
<accession>A0A9N8LEJ2</accession>
<evidence type="ECO:0000313" key="2">
    <source>
        <dbReference type="EMBL" id="CAD6910797.1"/>
    </source>
</evidence>
<dbReference type="GO" id="GO:0003676">
    <property type="term" value="F:nucleic acid binding"/>
    <property type="evidence" value="ECO:0007669"/>
    <property type="project" value="InterPro"/>
</dbReference>
<dbReference type="SUPFAM" id="SSF46689">
    <property type="entry name" value="Homeodomain-like"/>
    <property type="match status" value="1"/>
</dbReference>
<comment type="caution">
    <text evidence="2">The sequence shown here is derived from an EMBL/GenBank/DDBJ whole genome shotgun (WGS) entry which is preliminary data.</text>
</comment>
<dbReference type="PANTHER" id="PTHR46564">
    <property type="entry name" value="TRANSPOSASE"/>
    <property type="match status" value="1"/>
</dbReference>
<name>A0A9N8LEJ2_9BASI</name>
<dbReference type="InterPro" id="IPR047655">
    <property type="entry name" value="Transpos_IS630-like"/>
</dbReference>
<keyword evidence="3" id="KW-1185">Reference proteome</keyword>
<dbReference type="AlphaFoldDB" id="A0A9N8LEJ2"/>
<reference evidence="2 3" key="1">
    <citation type="submission" date="2020-10" db="EMBL/GenBank/DDBJ databases">
        <authorList>
            <person name="Sedaghatjoo S."/>
        </authorList>
    </citation>
    <scope>NUCLEOTIDE SEQUENCE [LARGE SCALE GENOMIC DNA]</scope>
    <source>
        <strain evidence="2 3">LLFL</strain>
    </source>
</reference>
<evidence type="ECO:0000259" key="1">
    <source>
        <dbReference type="Pfam" id="PF13358"/>
    </source>
</evidence>
<gene>
    <name evidence="2" type="ORF">JKILLFL_G9837</name>
</gene>
<protein>
    <recommendedName>
        <fullName evidence="1">Tc1-like transposase DDE domain-containing protein</fullName>
    </recommendedName>
</protein>
<dbReference type="InterPro" id="IPR009057">
    <property type="entry name" value="Homeodomain-like_sf"/>
</dbReference>
<dbReference type="InterPro" id="IPR012337">
    <property type="entry name" value="RNaseH-like_sf"/>
</dbReference>